<feature type="compositionally biased region" description="Polar residues" evidence="1">
    <location>
        <begin position="80"/>
        <end position="96"/>
    </location>
</feature>
<name>A0A194WZ15_MOLSC</name>
<reference evidence="2 3" key="1">
    <citation type="submission" date="2015-10" db="EMBL/GenBank/DDBJ databases">
        <title>Full genome of DAOMC 229536 Phialocephala scopiformis, a fungal endophyte of spruce producing the potent anti-insectan compound rugulosin.</title>
        <authorList>
            <consortium name="DOE Joint Genome Institute"/>
            <person name="Walker A.K."/>
            <person name="Frasz S.L."/>
            <person name="Seifert K.A."/>
            <person name="Miller J.D."/>
            <person name="Mondo S.J."/>
            <person name="Labutti K."/>
            <person name="Lipzen A."/>
            <person name="Dockter R."/>
            <person name="Kennedy M."/>
            <person name="Grigoriev I.V."/>
            <person name="Spatafora J.W."/>
        </authorList>
    </citation>
    <scope>NUCLEOTIDE SEQUENCE [LARGE SCALE GENOMIC DNA]</scope>
    <source>
        <strain evidence="2 3">CBS 120377</strain>
    </source>
</reference>
<feature type="non-terminal residue" evidence="2">
    <location>
        <position position="150"/>
    </location>
</feature>
<dbReference type="Proteomes" id="UP000070700">
    <property type="component" value="Unassembled WGS sequence"/>
</dbReference>
<dbReference type="EMBL" id="KQ947423">
    <property type="protein sequence ID" value="KUJ12939.1"/>
    <property type="molecule type" value="Genomic_DNA"/>
</dbReference>
<dbReference type="RefSeq" id="XP_018067294.1">
    <property type="nucleotide sequence ID" value="XM_018218672.1"/>
</dbReference>
<sequence length="150" mass="16397">GKALQRISHQQRPATAFRTVGTYGTYGRRIVPQETTSRSRARKSAKGKEKAPVDIISTDEDAQTVTVDTTLYEDQPTVRLPTQSPTGSHDTILQHSAQRDHSTSSFHSTASNSAATIRPSIETEDQRNVRFGVTQPDPSGEPALIPEDDP</sequence>
<dbReference type="GeneID" id="28828398"/>
<feature type="compositionally biased region" description="Low complexity" evidence="1">
    <location>
        <begin position="103"/>
        <end position="116"/>
    </location>
</feature>
<gene>
    <name evidence="2" type="ORF">LY89DRAFT_721762</name>
</gene>
<organism evidence="2 3">
    <name type="scientific">Mollisia scopiformis</name>
    <name type="common">Conifer needle endophyte fungus</name>
    <name type="synonym">Phialocephala scopiformis</name>
    <dbReference type="NCBI Taxonomy" id="149040"/>
    <lineage>
        <taxon>Eukaryota</taxon>
        <taxon>Fungi</taxon>
        <taxon>Dikarya</taxon>
        <taxon>Ascomycota</taxon>
        <taxon>Pezizomycotina</taxon>
        <taxon>Leotiomycetes</taxon>
        <taxon>Helotiales</taxon>
        <taxon>Mollisiaceae</taxon>
        <taxon>Mollisia</taxon>
    </lineage>
</organism>
<dbReference type="InParanoid" id="A0A194WZ15"/>
<feature type="region of interest" description="Disordered" evidence="1">
    <location>
        <begin position="28"/>
        <end position="150"/>
    </location>
</feature>
<evidence type="ECO:0000313" key="2">
    <source>
        <dbReference type="EMBL" id="KUJ12939.1"/>
    </source>
</evidence>
<evidence type="ECO:0000256" key="1">
    <source>
        <dbReference type="SAM" id="MobiDB-lite"/>
    </source>
</evidence>
<evidence type="ECO:0000313" key="3">
    <source>
        <dbReference type="Proteomes" id="UP000070700"/>
    </source>
</evidence>
<dbReference type="AlphaFoldDB" id="A0A194WZ15"/>
<dbReference type="KEGG" id="psco:LY89DRAFT_721762"/>
<protein>
    <submittedName>
        <fullName evidence="2">Uncharacterized protein</fullName>
    </submittedName>
</protein>
<accession>A0A194WZ15</accession>
<feature type="non-terminal residue" evidence="2">
    <location>
        <position position="1"/>
    </location>
</feature>
<keyword evidence="3" id="KW-1185">Reference proteome</keyword>
<proteinExistence type="predicted"/>